<keyword evidence="5" id="KW-0574">Periplasm</keyword>
<sequence>MPSIRMTRFLAAAVFASSVAIGATAPVFADQTLLNVSYDPTRELYKDFNAAFAAKWEKDTGETVTIQTSHGGSGAQARSVIDGLDADVVTLALEGDIDAIASKTGKIPADWKSRFPNNSAPYTSTIVFLVRKGNPKGIKDWGDLTKDDVQVITPNPKTSGGARWNFLAAWAWAKQANGGDETKAQDFVTKLLQHVPVLDTGARGATTTFVQRGLGDVLLAWENEAYLSLEELGPDQFEIVTPTLSIRADPPIAVVDGNVDQKGTRKLAEAYLNYLYSDEGQKIAAKHFYRPSRPEVADKADIDRFQKLKLATIDDFGGWKAAQPKFFGDGGVFDQIYKPAQ</sequence>
<dbReference type="Gene3D" id="3.40.190.10">
    <property type="entry name" value="Periplasmic binding protein-like II"/>
    <property type="match status" value="2"/>
</dbReference>
<dbReference type="CDD" id="cd01005">
    <property type="entry name" value="PBP2_CysP"/>
    <property type="match status" value="1"/>
</dbReference>
<feature type="signal peptide" evidence="6">
    <location>
        <begin position="1"/>
        <end position="29"/>
    </location>
</feature>
<dbReference type="PANTHER" id="PTHR30368">
    <property type="entry name" value="SULFATE-BINDING PROTEIN"/>
    <property type="match status" value="1"/>
</dbReference>
<dbReference type="InterPro" id="IPR034408">
    <property type="entry name" value="Sulphate/thiosulphate_BS"/>
</dbReference>
<reference evidence="7 8" key="1">
    <citation type="submission" date="2016-09" db="EMBL/GenBank/DDBJ databases">
        <title>The complete genome sequences of Rhizobium gallicum, symbiovars gallicum and phaseoli, symbionts associated to common bean (Phaseolus vulgaris).</title>
        <authorList>
            <person name="Bustos P."/>
            <person name="Santamaria R.I."/>
            <person name="Perez-Carrascal O.M."/>
            <person name="Juarez S."/>
            <person name="Lozano L."/>
            <person name="Martinez-Flores I."/>
            <person name="Martinez-Romero E."/>
            <person name="Cevallos M."/>
            <person name="Romero D."/>
            <person name="Davila G."/>
            <person name="Gonzalez V."/>
        </authorList>
    </citation>
    <scope>NUCLEOTIDE SEQUENCE [LARGE SCALE GENOMIC DNA]</scope>
    <source>
        <strain evidence="7 8">8C-3</strain>
        <plasmid evidence="8">Plasmid prsp8c3c</plasmid>
    </source>
</reference>
<proteinExistence type="inferred from homology"/>
<evidence type="ECO:0000313" key="7">
    <source>
        <dbReference type="EMBL" id="APO79037.1"/>
    </source>
</evidence>
<dbReference type="Proteomes" id="UP000185109">
    <property type="component" value="Plasmid pRsp8C3c"/>
</dbReference>
<protein>
    <submittedName>
        <fullName evidence="7">Sulfate uptake ABC transporter substrate-binding protein CysP</fullName>
    </submittedName>
</protein>
<dbReference type="GO" id="GO:0140104">
    <property type="term" value="F:molecular carrier activity"/>
    <property type="evidence" value="ECO:0007669"/>
    <property type="project" value="InterPro"/>
</dbReference>
<dbReference type="NCBIfam" id="NF008022">
    <property type="entry name" value="PRK10752.1"/>
    <property type="match status" value="1"/>
</dbReference>
<evidence type="ECO:0000256" key="2">
    <source>
        <dbReference type="ARBA" id="ARBA00006099"/>
    </source>
</evidence>
<dbReference type="SUPFAM" id="SSF53850">
    <property type="entry name" value="Periplasmic binding protein-like II"/>
    <property type="match status" value="1"/>
</dbReference>
<comment type="similarity">
    <text evidence="2">Belongs to the prokaryotic sulfate-binding protein family.</text>
</comment>
<keyword evidence="3" id="KW-0813">Transport</keyword>
<dbReference type="PANTHER" id="PTHR30368:SF2">
    <property type="entry name" value="SULFATE-BINDING PROTEIN"/>
    <property type="match status" value="1"/>
</dbReference>
<comment type="subcellular location">
    <subcellularLocation>
        <location evidence="1">Periplasm</location>
    </subcellularLocation>
</comment>
<dbReference type="NCBIfam" id="NF008106">
    <property type="entry name" value="PRK10852.1"/>
    <property type="match status" value="1"/>
</dbReference>
<feature type="chain" id="PRO_5013312823" evidence="6">
    <location>
        <begin position="30"/>
        <end position="341"/>
    </location>
</feature>
<evidence type="ECO:0000313" key="8">
    <source>
        <dbReference type="Proteomes" id="UP000185109"/>
    </source>
</evidence>
<keyword evidence="4 6" id="KW-0732">Signal</keyword>
<gene>
    <name evidence="7" type="primary">cysP</name>
    <name evidence="7" type="synonym">sbp</name>
    <name evidence="7" type="ORF">AM571_PC01304</name>
</gene>
<geneLocation type="plasmid" evidence="8">
    <name>prsp8c3c</name>
</geneLocation>
<dbReference type="EMBL" id="CP017244">
    <property type="protein sequence ID" value="APO79037.1"/>
    <property type="molecule type" value="Genomic_DNA"/>
</dbReference>
<organism evidence="7 8">
    <name type="scientific">Rhizobium etli 8C-3</name>
    <dbReference type="NCBI Taxonomy" id="538025"/>
    <lineage>
        <taxon>Bacteria</taxon>
        <taxon>Pseudomonadati</taxon>
        <taxon>Pseudomonadota</taxon>
        <taxon>Alphaproteobacteria</taxon>
        <taxon>Hyphomicrobiales</taxon>
        <taxon>Rhizobiaceae</taxon>
        <taxon>Rhizobium/Agrobacterium group</taxon>
        <taxon>Rhizobium</taxon>
    </lineage>
</organism>
<evidence type="ECO:0000256" key="3">
    <source>
        <dbReference type="ARBA" id="ARBA00022448"/>
    </source>
</evidence>
<accession>A0A1L5PFP3</accession>
<dbReference type="GO" id="GO:1901681">
    <property type="term" value="F:sulfur compound binding"/>
    <property type="evidence" value="ECO:0007669"/>
    <property type="project" value="InterPro"/>
</dbReference>
<name>A0A1L5PFP3_RHIET</name>
<dbReference type="RefSeq" id="WP_074064823.1">
    <property type="nucleotide sequence ID" value="NZ_CP017244.1"/>
</dbReference>
<dbReference type="GO" id="GO:0042597">
    <property type="term" value="C:periplasmic space"/>
    <property type="evidence" value="ECO:0007669"/>
    <property type="project" value="UniProtKB-SubCell"/>
</dbReference>
<evidence type="ECO:0000256" key="6">
    <source>
        <dbReference type="SAM" id="SignalP"/>
    </source>
</evidence>
<dbReference type="NCBIfam" id="TIGR00971">
    <property type="entry name" value="3a0106s03"/>
    <property type="match status" value="1"/>
</dbReference>
<dbReference type="GO" id="GO:1902358">
    <property type="term" value="P:sulfate transmembrane transport"/>
    <property type="evidence" value="ECO:0007669"/>
    <property type="project" value="InterPro"/>
</dbReference>
<evidence type="ECO:0000256" key="5">
    <source>
        <dbReference type="ARBA" id="ARBA00022764"/>
    </source>
</evidence>
<evidence type="ECO:0000256" key="1">
    <source>
        <dbReference type="ARBA" id="ARBA00004418"/>
    </source>
</evidence>
<dbReference type="InterPro" id="IPR005669">
    <property type="entry name" value="Thiosulph/SO4-bd"/>
</dbReference>
<dbReference type="AlphaFoldDB" id="A0A1L5PFP3"/>
<dbReference type="PROSITE" id="PS00757">
    <property type="entry name" value="PROK_SULFATE_BIND_2"/>
    <property type="match status" value="1"/>
</dbReference>
<dbReference type="Pfam" id="PF13531">
    <property type="entry name" value="SBP_bac_11"/>
    <property type="match status" value="1"/>
</dbReference>
<evidence type="ECO:0000256" key="4">
    <source>
        <dbReference type="ARBA" id="ARBA00022729"/>
    </source>
</evidence>
<keyword evidence="7" id="KW-0614">Plasmid</keyword>